<dbReference type="EMBL" id="BMFV01000001">
    <property type="protein sequence ID" value="GGH74105.1"/>
    <property type="molecule type" value="Genomic_DNA"/>
</dbReference>
<dbReference type="InterPro" id="IPR036638">
    <property type="entry name" value="HLH_DNA-bd_sf"/>
</dbReference>
<proteinExistence type="predicted"/>
<reference evidence="1" key="1">
    <citation type="journal article" date="2014" name="Int. J. Syst. Evol. Microbiol.">
        <title>Complete genome sequence of Corynebacterium casei LMG S-19264T (=DSM 44701T), isolated from a smear-ripened cheese.</title>
        <authorList>
            <consortium name="US DOE Joint Genome Institute (JGI-PGF)"/>
            <person name="Walter F."/>
            <person name="Albersmeier A."/>
            <person name="Kalinowski J."/>
            <person name="Ruckert C."/>
        </authorList>
    </citation>
    <scope>NUCLEOTIDE SEQUENCE</scope>
    <source>
        <strain evidence="1">CGMCC 1.12777</strain>
    </source>
</reference>
<reference evidence="1" key="2">
    <citation type="submission" date="2020-09" db="EMBL/GenBank/DDBJ databases">
        <authorList>
            <person name="Sun Q."/>
            <person name="Zhou Y."/>
        </authorList>
    </citation>
    <scope>NUCLEOTIDE SEQUENCE</scope>
    <source>
        <strain evidence="1">CGMCC 1.12777</strain>
    </source>
</reference>
<dbReference type="Proteomes" id="UP000656813">
    <property type="component" value="Unassembled WGS sequence"/>
</dbReference>
<dbReference type="GO" id="GO:0046983">
    <property type="term" value="F:protein dimerization activity"/>
    <property type="evidence" value="ECO:0007669"/>
    <property type="project" value="InterPro"/>
</dbReference>
<evidence type="ECO:0008006" key="3">
    <source>
        <dbReference type="Google" id="ProtNLM"/>
    </source>
</evidence>
<dbReference type="AlphaFoldDB" id="A0A8J2ZSM5"/>
<gene>
    <name evidence="1" type="ORF">GCM10007096_02000</name>
</gene>
<dbReference type="RefSeq" id="WP_188495152.1">
    <property type="nucleotide sequence ID" value="NZ_BMFV01000001.1"/>
</dbReference>
<dbReference type="Gene3D" id="4.10.280.10">
    <property type="entry name" value="Helix-loop-helix DNA-binding domain"/>
    <property type="match status" value="1"/>
</dbReference>
<dbReference type="InterPro" id="IPR037208">
    <property type="entry name" value="Spo0E-like_sf"/>
</dbReference>
<dbReference type="GO" id="GO:0043937">
    <property type="term" value="P:regulation of sporulation"/>
    <property type="evidence" value="ECO:0007669"/>
    <property type="project" value="InterPro"/>
</dbReference>
<dbReference type="Pfam" id="PF09388">
    <property type="entry name" value="SpoOE-like"/>
    <property type="match status" value="1"/>
</dbReference>
<keyword evidence="2" id="KW-1185">Reference proteome</keyword>
<evidence type="ECO:0000313" key="2">
    <source>
        <dbReference type="Proteomes" id="UP000656813"/>
    </source>
</evidence>
<accession>A0A8J2ZSM5</accession>
<evidence type="ECO:0000313" key="1">
    <source>
        <dbReference type="EMBL" id="GGH74105.1"/>
    </source>
</evidence>
<dbReference type="SUPFAM" id="SSF140500">
    <property type="entry name" value="BAS1536-like"/>
    <property type="match status" value="1"/>
</dbReference>
<organism evidence="1 2">
    <name type="scientific">Pullulanibacillus pueri</name>
    <dbReference type="NCBI Taxonomy" id="1437324"/>
    <lineage>
        <taxon>Bacteria</taxon>
        <taxon>Bacillati</taxon>
        <taxon>Bacillota</taxon>
        <taxon>Bacilli</taxon>
        <taxon>Bacillales</taxon>
        <taxon>Sporolactobacillaceae</taxon>
        <taxon>Pullulanibacillus</taxon>
    </lineage>
</organism>
<protein>
    <recommendedName>
        <fullName evidence="3">Aspartyl-phosphate phosphatase Spo0E family protein</fullName>
    </recommendedName>
</protein>
<name>A0A8J2ZSM5_9BACL</name>
<dbReference type="InterPro" id="IPR018540">
    <property type="entry name" value="Spo0E-like"/>
</dbReference>
<comment type="caution">
    <text evidence="1">The sequence shown here is derived from an EMBL/GenBank/DDBJ whole genome shotgun (WGS) entry which is preliminary data.</text>
</comment>
<sequence length="57" mass="6773">MIKDIEQKRKQLIETANRFGIHASITLECSKELDILIAHYQKSQYLKTTQMMYRNIS</sequence>